<evidence type="ECO:0000313" key="3">
    <source>
        <dbReference type="Proteomes" id="UP000734823"/>
    </source>
</evidence>
<evidence type="ECO:0000313" key="2">
    <source>
        <dbReference type="EMBL" id="MBC6451616.1"/>
    </source>
</evidence>
<keyword evidence="1" id="KW-0812">Transmembrane</keyword>
<reference evidence="2 3" key="1">
    <citation type="submission" date="2020-06" db="EMBL/GenBank/DDBJ databases">
        <title>Actinokineospora xiongansis sp. nov., isolated from soil of Baiyangdian.</title>
        <authorList>
            <person name="Zhang X."/>
        </authorList>
    </citation>
    <scope>NUCLEOTIDE SEQUENCE [LARGE SCALE GENOMIC DNA]</scope>
    <source>
        <strain evidence="2 3">HBU206404</strain>
    </source>
</reference>
<organism evidence="2 3">
    <name type="scientific">Actinokineospora xionganensis</name>
    <dbReference type="NCBI Taxonomy" id="2684470"/>
    <lineage>
        <taxon>Bacteria</taxon>
        <taxon>Bacillati</taxon>
        <taxon>Actinomycetota</taxon>
        <taxon>Actinomycetes</taxon>
        <taxon>Pseudonocardiales</taxon>
        <taxon>Pseudonocardiaceae</taxon>
        <taxon>Actinokineospora</taxon>
    </lineage>
</organism>
<evidence type="ECO:0000256" key="1">
    <source>
        <dbReference type="SAM" id="Phobius"/>
    </source>
</evidence>
<feature type="transmembrane region" description="Helical" evidence="1">
    <location>
        <begin position="64"/>
        <end position="84"/>
    </location>
</feature>
<proteinExistence type="predicted"/>
<dbReference type="RefSeq" id="WP_187224687.1">
    <property type="nucleotide sequence ID" value="NZ_JABVED010000036.1"/>
</dbReference>
<dbReference type="Proteomes" id="UP000734823">
    <property type="component" value="Unassembled WGS sequence"/>
</dbReference>
<dbReference type="EMBL" id="JABVED010000036">
    <property type="protein sequence ID" value="MBC6451616.1"/>
    <property type="molecule type" value="Genomic_DNA"/>
</dbReference>
<comment type="caution">
    <text evidence="2">The sequence shown here is derived from an EMBL/GenBank/DDBJ whole genome shotgun (WGS) entry which is preliminary data.</text>
</comment>
<feature type="transmembrane region" description="Helical" evidence="1">
    <location>
        <begin position="31"/>
        <end position="52"/>
    </location>
</feature>
<name>A0ABR7LFY6_9PSEU</name>
<accession>A0ABR7LFY6</accession>
<sequence length="92" mass="9817">MIILRLITDGTAVRGSRSEGRGPTGRSAAKVGTAVAWFFALAIAVVTLKSVWQQAVPAVALEVLGWGFTVAFGIYTVLRVADAFRTAPRRAR</sequence>
<protein>
    <submittedName>
        <fullName evidence="2">Uncharacterized protein</fullName>
    </submittedName>
</protein>
<keyword evidence="1" id="KW-1133">Transmembrane helix</keyword>
<keyword evidence="3" id="KW-1185">Reference proteome</keyword>
<gene>
    <name evidence="2" type="ORF">GPZ80_31175</name>
</gene>
<keyword evidence="1" id="KW-0472">Membrane</keyword>